<evidence type="ECO:0000313" key="4">
    <source>
        <dbReference type="EMBL" id="TWD79301.1"/>
    </source>
</evidence>
<dbReference type="InterPro" id="IPR006311">
    <property type="entry name" value="TAT_signal"/>
</dbReference>
<dbReference type="PROSITE" id="PS51318">
    <property type="entry name" value="TAT"/>
    <property type="match status" value="1"/>
</dbReference>
<organism evidence="4 5">
    <name type="scientific">Kribbella amoyensis</name>
    <dbReference type="NCBI Taxonomy" id="996641"/>
    <lineage>
        <taxon>Bacteria</taxon>
        <taxon>Bacillati</taxon>
        <taxon>Actinomycetota</taxon>
        <taxon>Actinomycetes</taxon>
        <taxon>Propionibacteriales</taxon>
        <taxon>Kribbellaceae</taxon>
        <taxon>Kribbella</taxon>
    </lineage>
</organism>
<dbReference type="Pfam" id="PF10633">
    <property type="entry name" value="NPCBM_assoc"/>
    <property type="match status" value="1"/>
</dbReference>
<dbReference type="InterPro" id="IPR018905">
    <property type="entry name" value="A-galactase_NEW3"/>
</dbReference>
<dbReference type="OrthoDB" id="3796513at2"/>
<feature type="chain" id="PRO_5021710100" evidence="1">
    <location>
        <begin position="31"/>
        <end position="1309"/>
    </location>
</feature>
<keyword evidence="1" id="KW-0732">Signal</keyword>
<feature type="domain" description="Alpha-galactosidase NEW3" evidence="2">
    <location>
        <begin position="982"/>
        <end position="1057"/>
    </location>
</feature>
<comment type="caution">
    <text evidence="4">The sequence shown here is derived from an EMBL/GenBank/DDBJ whole genome shotgun (WGS) entry which is preliminary data.</text>
</comment>
<protein>
    <submittedName>
        <fullName evidence="4">Alpha-galactosidase-like protein</fullName>
    </submittedName>
</protein>
<feature type="signal peptide" evidence="1">
    <location>
        <begin position="1"/>
        <end position="30"/>
    </location>
</feature>
<keyword evidence="5" id="KW-1185">Reference proteome</keyword>
<feature type="domain" description="Golvesin/Xly CBD-like" evidence="3">
    <location>
        <begin position="1177"/>
        <end position="1296"/>
    </location>
</feature>
<evidence type="ECO:0000259" key="3">
    <source>
        <dbReference type="Pfam" id="PF25275"/>
    </source>
</evidence>
<dbReference type="Pfam" id="PF25275">
    <property type="entry name" value="Golvesin_C"/>
    <property type="match status" value="1"/>
</dbReference>
<proteinExistence type="predicted"/>
<reference evidence="4 5" key="1">
    <citation type="submission" date="2019-06" db="EMBL/GenBank/DDBJ databases">
        <title>Sequencing the genomes of 1000 actinobacteria strains.</title>
        <authorList>
            <person name="Klenk H.-P."/>
        </authorList>
    </citation>
    <scope>NUCLEOTIDE SEQUENCE [LARGE SCALE GENOMIC DNA]</scope>
    <source>
        <strain evidence="4 5">DSM 24683</strain>
    </source>
</reference>
<gene>
    <name evidence="4" type="ORF">FB561_0358</name>
</gene>
<name>A0A561BKB3_9ACTN</name>
<evidence type="ECO:0000259" key="2">
    <source>
        <dbReference type="Pfam" id="PF10633"/>
    </source>
</evidence>
<sequence>MADDLSRRTVLAILTGTALAPALGSLPSAAAPAAPASAGVPLRDLDKPGLVLREVATISGPTHRMVFHRASWDGGSSHVYDLWFNDRGTWIQLTDPARRFDEQWVVMVGTDGSPGDYYTSMTPHWVSLDQLRKIDSRTVELTTDTPGEHRLTLRWSVAGPDPLVRTTVLARRERQYVLGYQSGDAKDAAAVGEVLCGTRQHARVIEDVESLGAWELMAPMTLLQTTKATTGVFVASESLPFVHERELLSANQPFGMSLRNEKRGVQAVAFAPQAGVRAELKANQSSRFTFGLYARPGSVSDAYEHVARVQYGYDRYRRNVYGTSMTQTVFNLLDLIKVEPPARADGGFTPSPSGWWARAKSFADPEHDQAIRTSTAGVLLAAALLSDDADLYKRRARPLVEFHLSRENHAWTPVKGKITEGSTSYYRLGGTPGDASTLVPLYRLGQEQSGGVFAMAMNAIRNRPNKGSRTPMSTPLQAYLLTGNAAYLAEARSEARRYVQREVDPPYTKNVAGNGFQYNYSKAWTELFLVGELADDNELLAAARVEARRFVTQTQLRPVPNGSVKVPNQPLILDQADLWKDSPGIWDYPRTTVPTETVPAWVVSTNGVTFEQLSTYKVYPAPGNTNPGGGLSQIPVWASFLARLAERTGDDLLRDVAHNLVVGRYTNYPGYYSRQHDVAHMKPDFPYQGPSGISSVYYSHIPAQLGMSIDHLITRHVIRSGGRISMPSDFETNYVFFRFGLYGHRPGTFYGVENVWLTLPRGLVDASTPQVDWIAGVAEGTLCLSLTNAGPDQQPVTLKLDRAVLPNRTYAAEVHLDGQVRQVTIQDGRLTTSVPGHGITAVVVRGAEVHPPAHARPVLPYRGKADHHLDETNPNGVQRALLLVRPDGAGYDAYVQLANEQPATLRYRIGESEQVDLPAPYYPNEWTVEVGDLTAPFSYQVLVGGQPTTPEPVVLRLPSVVSGQVAAGTTVAGDIYCAPDTTAGDKFQVTVRARVGTTALSGVQVVLRVPDGWTASLRSGSNGELAAGALGTWAYDVTVPGEAAAGTKTLTGQVTWSGGSADLDPADVEVLQALRLTPIVLDPAIPIKPGAQVTVRGTVLNVGPLPRTTTVTLVKAAGWTASAADVAITVPGREETTVSFTVTAPATAVPGSQNRMTLRLPDGRTVAANVLVQGTDVIVDDADPWPRYSETGWWAASSLSGWNRTASRYSVEGRLGGTATWRPVLEKAGRYLVAIWYPSNAATTTAAVYVVRHAGGEDRFVVNQQEQSGGWRELGTFDFTAGSDGYVQVRVEAEGFHRIDAALFRPVEG</sequence>
<evidence type="ECO:0000313" key="5">
    <source>
        <dbReference type="Proteomes" id="UP000318380"/>
    </source>
</evidence>
<dbReference type="EMBL" id="VIVK01000001">
    <property type="protein sequence ID" value="TWD79301.1"/>
    <property type="molecule type" value="Genomic_DNA"/>
</dbReference>
<accession>A0A561BKB3</accession>
<dbReference type="Proteomes" id="UP000318380">
    <property type="component" value="Unassembled WGS sequence"/>
</dbReference>
<dbReference type="RefSeq" id="WP_145802319.1">
    <property type="nucleotide sequence ID" value="NZ_VIVK01000001.1"/>
</dbReference>
<dbReference type="InterPro" id="IPR033803">
    <property type="entry name" value="CBD-like_Golvesin-Xly"/>
</dbReference>
<evidence type="ECO:0000256" key="1">
    <source>
        <dbReference type="SAM" id="SignalP"/>
    </source>
</evidence>